<dbReference type="Gene3D" id="3.40.50.300">
    <property type="entry name" value="P-loop containing nucleotide triphosphate hydrolases"/>
    <property type="match status" value="1"/>
</dbReference>
<protein>
    <recommendedName>
        <fullName evidence="14">ABC transporter domain-containing protein</fullName>
    </recommendedName>
</protein>
<feature type="domain" description="ABC transporter" evidence="14">
    <location>
        <begin position="6"/>
        <end position="249"/>
    </location>
</feature>
<evidence type="ECO:0000256" key="7">
    <source>
        <dbReference type="ARBA" id="ARBA00022840"/>
    </source>
</evidence>
<keyword evidence="9 13" id="KW-0472">Membrane</keyword>
<evidence type="ECO:0000256" key="8">
    <source>
        <dbReference type="ARBA" id="ARBA00022989"/>
    </source>
</evidence>
<dbReference type="SUPFAM" id="SSF52540">
    <property type="entry name" value="P-loop containing nucleoside triphosphate hydrolases"/>
    <property type="match status" value="1"/>
</dbReference>
<gene>
    <name evidence="15" type="ORF">CSB45_08690</name>
</gene>
<dbReference type="PROSITE" id="PS50893">
    <property type="entry name" value="ABC_TRANSPORTER_2"/>
    <property type="match status" value="1"/>
</dbReference>
<dbReference type="Pfam" id="PF02687">
    <property type="entry name" value="FtsX"/>
    <property type="match status" value="1"/>
</dbReference>
<reference evidence="15 16" key="1">
    <citation type="submission" date="2017-10" db="EMBL/GenBank/DDBJ databases">
        <title>Novel microbial diversity and functional potential in the marine mammal oral microbiome.</title>
        <authorList>
            <person name="Dudek N.K."/>
            <person name="Sun C.L."/>
            <person name="Burstein D."/>
            <person name="Kantor R.S."/>
            <person name="Aliaga Goltsman D.S."/>
            <person name="Bik E.M."/>
            <person name="Thomas B.C."/>
            <person name="Banfield J.F."/>
            <person name="Relman D.A."/>
        </authorList>
    </citation>
    <scope>NUCLEOTIDE SEQUENCE [LARGE SCALE GENOMIC DNA]</scope>
    <source>
        <strain evidence="15">DOLZORAL124_49_17</strain>
    </source>
</reference>
<keyword evidence="8 13" id="KW-1133">Transmembrane helix</keyword>
<dbReference type="InterPro" id="IPR003593">
    <property type="entry name" value="AAA+_ATPase"/>
</dbReference>
<keyword evidence="5 13" id="KW-0812">Transmembrane</keyword>
<dbReference type="PANTHER" id="PTHR30572">
    <property type="entry name" value="MEMBRANE COMPONENT OF TRANSPORTER-RELATED"/>
    <property type="match status" value="1"/>
</dbReference>
<evidence type="ECO:0000256" key="9">
    <source>
        <dbReference type="ARBA" id="ARBA00023136"/>
    </source>
</evidence>
<evidence type="ECO:0000256" key="5">
    <source>
        <dbReference type="ARBA" id="ARBA00022692"/>
    </source>
</evidence>
<dbReference type="InterPro" id="IPR025857">
    <property type="entry name" value="MacB_PCD"/>
</dbReference>
<keyword evidence="7" id="KW-0067">ATP-binding</keyword>
<organism evidence="15 16">
    <name type="scientific">candidate division KSB3 bacterium</name>
    <dbReference type="NCBI Taxonomy" id="2044937"/>
    <lineage>
        <taxon>Bacteria</taxon>
        <taxon>candidate division KSB3</taxon>
    </lineage>
</organism>
<evidence type="ECO:0000313" key="15">
    <source>
        <dbReference type="EMBL" id="PID56991.1"/>
    </source>
</evidence>
<feature type="transmembrane region" description="Helical" evidence="13">
    <location>
        <begin position="591"/>
        <end position="616"/>
    </location>
</feature>
<dbReference type="InterPro" id="IPR050250">
    <property type="entry name" value="Macrolide_Exporter_MacB"/>
</dbReference>
<dbReference type="GO" id="GO:0016887">
    <property type="term" value="F:ATP hydrolysis activity"/>
    <property type="evidence" value="ECO:0007669"/>
    <property type="project" value="InterPro"/>
</dbReference>
<comment type="similarity">
    <text evidence="12">Belongs to the ABC transporter superfamily. Macrolide exporter (TC 3.A.1.122) family.</text>
</comment>
<dbReference type="AlphaFoldDB" id="A0A2G6E5F1"/>
<evidence type="ECO:0000256" key="13">
    <source>
        <dbReference type="SAM" id="Phobius"/>
    </source>
</evidence>
<dbReference type="Pfam" id="PF12704">
    <property type="entry name" value="MacB_PCD"/>
    <property type="match status" value="1"/>
</dbReference>
<keyword evidence="10" id="KW-0046">Antibiotic resistance</keyword>
<feature type="transmembrane region" description="Helical" evidence="13">
    <location>
        <begin position="282"/>
        <end position="305"/>
    </location>
</feature>
<keyword evidence="2" id="KW-0813">Transport</keyword>
<proteinExistence type="inferred from homology"/>
<comment type="similarity">
    <text evidence="11">Belongs to the ABC-4 integral membrane protein family.</text>
</comment>
<dbReference type="EMBL" id="PDPS01000029">
    <property type="protein sequence ID" value="PID56991.1"/>
    <property type="molecule type" value="Genomic_DNA"/>
</dbReference>
<dbReference type="Pfam" id="PF00005">
    <property type="entry name" value="ABC_tran"/>
    <property type="match status" value="1"/>
</dbReference>
<dbReference type="GO" id="GO:0005886">
    <property type="term" value="C:plasma membrane"/>
    <property type="evidence" value="ECO:0007669"/>
    <property type="project" value="UniProtKB-SubCell"/>
</dbReference>
<dbReference type="GO" id="GO:0022857">
    <property type="term" value="F:transmembrane transporter activity"/>
    <property type="evidence" value="ECO:0007669"/>
    <property type="project" value="TreeGrafter"/>
</dbReference>
<dbReference type="GO" id="GO:0046677">
    <property type="term" value="P:response to antibiotic"/>
    <property type="evidence" value="ECO:0007669"/>
    <property type="project" value="UniProtKB-KW"/>
</dbReference>
<feature type="transmembrane region" description="Helical" evidence="13">
    <location>
        <begin position="543"/>
        <end position="570"/>
    </location>
</feature>
<dbReference type="Proteomes" id="UP000229740">
    <property type="component" value="Unassembled WGS sequence"/>
</dbReference>
<dbReference type="FunFam" id="3.40.50.300:FF:000032">
    <property type="entry name" value="Export ABC transporter ATP-binding protein"/>
    <property type="match status" value="1"/>
</dbReference>
<evidence type="ECO:0000256" key="2">
    <source>
        <dbReference type="ARBA" id="ARBA00022448"/>
    </source>
</evidence>
<evidence type="ECO:0000313" key="16">
    <source>
        <dbReference type="Proteomes" id="UP000229740"/>
    </source>
</evidence>
<evidence type="ECO:0000256" key="4">
    <source>
        <dbReference type="ARBA" id="ARBA00022519"/>
    </source>
</evidence>
<evidence type="ECO:0000256" key="12">
    <source>
        <dbReference type="ARBA" id="ARBA00038388"/>
    </source>
</evidence>
<dbReference type="InterPro" id="IPR017911">
    <property type="entry name" value="MacB-like_ATP-bd"/>
</dbReference>
<dbReference type="PANTHER" id="PTHR30572:SF4">
    <property type="entry name" value="ABC TRANSPORTER PERMEASE YTRF"/>
    <property type="match status" value="1"/>
</dbReference>
<accession>A0A2G6E5F1</accession>
<keyword evidence="4" id="KW-0997">Cell inner membrane</keyword>
<name>A0A2G6E5F1_9BACT</name>
<dbReference type="InterPro" id="IPR027417">
    <property type="entry name" value="P-loop_NTPase"/>
</dbReference>
<feature type="transmembrane region" description="Helical" evidence="13">
    <location>
        <begin position="636"/>
        <end position="655"/>
    </location>
</feature>
<keyword evidence="6" id="KW-0547">Nucleotide-binding</keyword>
<evidence type="ECO:0000256" key="6">
    <source>
        <dbReference type="ARBA" id="ARBA00022741"/>
    </source>
</evidence>
<comment type="subcellular location">
    <subcellularLocation>
        <location evidence="1">Cell inner membrane</location>
        <topology evidence="1">Multi-pass membrane protein</topology>
    </subcellularLocation>
</comment>
<evidence type="ECO:0000256" key="1">
    <source>
        <dbReference type="ARBA" id="ARBA00004429"/>
    </source>
</evidence>
<dbReference type="InterPro" id="IPR003838">
    <property type="entry name" value="ABC3_permease_C"/>
</dbReference>
<evidence type="ECO:0000256" key="11">
    <source>
        <dbReference type="ARBA" id="ARBA00038076"/>
    </source>
</evidence>
<comment type="caution">
    <text evidence="15">The sequence shown here is derived from an EMBL/GenBank/DDBJ whole genome shotgun (WGS) entry which is preliminary data.</text>
</comment>
<dbReference type="GO" id="GO:0098796">
    <property type="term" value="C:membrane protein complex"/>
    <property type="evidence" value="ECO:0007669"/>
    <property type="project" value="UniProtKB-ARBA"/>
</dbReference>
<dbReference type="InterPro" id="IPR003439">
    <property type="entry name" value="ABC_transporter-like_ATP-bd"/>
</dbReference>
<sequence length="670" mass="73047">MSHMLMSMHTVSRLYRKGAKSIPALQNLDLDIAEGEFLAIAGPSGSGKSTLLHLLGCLDRPTAGRYLLDGIDVAELSDSQRSRIRHQKIGFVFQSFHLLPQYSVLQNIEAPLLYDQAYCAQSRKRQGRDRAEKMAARVGLSKRVHHRPSEISGGEMQRTALARALVMNPCVILADEPTGNLDSTSGREIVSLLKELHQQGRTVVLITHDADVAACAGRIIHLRDGCIEREEQRVSPRAGLPKATDRSIIPQAKAGRDRAMPVAFALLDVAIKAVLLHKLRSFLSVLGIVFGIGAIIAMLAVGAGARQEILEQIELLGSNVLLVKALSPADKPLQRGREELSEGLSRADADRIAAVSPSITAIAPLRAVSLSVQYQHKLLQEEIIATSPDYYSSAGLELAEGRFLLPTDLQNARRVCVLGDELRQALFAFRNPIGEMLKIRSDWFRVVGTLKNKAVSEKQHLTTTLGNINRRIIIPLSTSSLLGHAVDSERIQEISMLTRRPDDVATVARLTRSILSRLHHGARDYDIIVPRELLKQSRQTQQIFNIVMSSIAGISLLVGGIGIMNIMLATVSERTREIGIRRAIGADRTMILAQFLLETLVLTTVGGLIGVILGLAGASLIGQLAGWRTLISWQSIPIAVGISVLVGIVFGLYPASQGAAMDPIRALRYE</sequence>
<evidence type="ECO:0000259" key="14">
    <source>
        <dbReference type="PROSITE" id="PS50893"/>
    </source>
</evidence>
<dbReference type="GO" id="GO:0005524">
    <property type="term" value="F:ATP binding"/>
    <property type="evidence" value="ECO:0007669"/>
    <property type="project" value="UniProtKB-KW"/>
</dbReference>
<evidence type="ECO:0000256" key="3">
    <source>
        <dbReference type="ARBA" id="ARBA00022475"/>
    </source>
</evidence>
<keyword evidence="3" id="KW-1003">Cell membrane</keyword>
<dbReference type="SMART" id="SM00382">
    <property type="entry name" value="AAA"/>
    <property type="match status" value="1"/>
</dbReference>
<evidence type="ECO:0000256" key="10">
    <source>
        <dbReference type="ARBA" id="ARBA00023251"/>
    </source>
</evidence>
<dbReference type="CDD" id="cd03255">
    <property type="entry name" value="ABC_MJ0796_LolCDE_FtsE"/>
    <property type="match status" value="1"/>
</dbReference>